<dbReference type="AlphaFoldDB" id="A0A397H8E3"/>
<dbReference type="VEuPathDB" id="FungiDB:CDV56_107422"/>
<comment type="caution">
    <text evidence="1">The sequence shown here is derived from an EMBL/GenBank/DDBJ whole genome shotgun (WGS) entry which is preliminary data.</text>
</comment>
<evidence type="ECO:0000313" key="1">
    <source>
        <dbReference type="EMBL" id="RHZ59267.1"/>
    </source>
</evidence>
<dbReference type="RefSeq" id="XP_026615680.1">
    <property type="nucleotide sequence ID" value="XM_026761041.1"/>
</dbReference>
<dbReference type="GeneID" id="38129396"/>
<protein>
    <submittedName>
        <fullName evidence="1">Uncharacterized protein</fullName>
    </submittedName>
</protein>
<dbReference type="Proteomes" id="UP000215305">
    <property type="component" value="Unassembled WGS sequence"/>
</dbReference>
<accession>A0A397H8E3</accession>
<reference evidence="1" key="1">
    <citation type="submission" date="2018-08" db="EMBL/GenBank/DDBJ databases">
        <title>Draft genome sequence of azole-resistant Aspergillus thermomutatus (Neosartorya pseudofischeri) strain HMR AF 39, isolated from a human nasal aspirate.</title>
        <authorList>
            <person name="Parent-Michaud M."/>
            <person name="Dufresne P.J."/>
            <person name="Fournier E."/>
            <person name="Martineau C."/>
            <person name="Moreira S."/>
            <person name="Perkins V."/>
            <person name="De Repentigny L."/>
            <person name="Dufresne S.F."/>
        </authorList>
    </citation>
    <scope>NUCLEOTIDE SEQUENCE [LARGE SCALE GENOMIC DNA]</scope>
    <source>
        <strain evidence="1">HMR AF 39</strain>
    </source>
</reference>
<proteinExistence type="predicted"/>
<dbReference type="OrthoDB" id="4453950at2759"/>
<evidence type="ECO:0000313" key="2">
    <source>
        <dbReference type="Proteomes" id="UP000215305"/>
    </source>
</evidence>
<dbReference type="EMBL" id="NKHU02000062">
    <property type="protein sequence ID" value="RHZ59267.1"/>
    <property type="molecule type" value="Genomic_DNA"/>
</dbReference>
<gene>
    <name evidence="1" type="ORF">CDV56_107422</name>
</gene>
<sequence>MNALKCLYMDAYLYFYKRALRKSTGRKRDELILLGLLITTSDPEATEPALGVHPWFASNPESYTPNTFLSNFRLKIQPCWAYDAWHSMNPQPLWKDYDSEPYDLDPKIYSELAKLEKKKAISARPTEARTVAGKYELRLGTRKEKDMYHPFAMETRRLIACSDHTITFTNPEGQRRDLLAVVVANEKRGDAENPLLAYMALYLYARHGSSTHSDTAYCADCMHYAMSVDAKIRHAEQGGAENVRGNGQFFRYALDVSCRGGLFADKRCLDYRRGFLGDAKRYMDAVGEPYEACRGIGACR</sequence>
<organism evidence="1 2">
    <name type="scientific">Aspergillus thermomutatus</name>
    <name type="common">Neosartorya pseudofischeri</name>
    <dbReference type="NCBI Taxonomy" id="41047"/>
    <lineage>
        <taxon>Eukaryota</taxon>
        <taxon>Fungi</taxon>
        <taxon>Dikarya</taxon>
        <taxon>Ascomycota</taxon>
        <taxon>Pezizomycotina</taxon>
        <taxon>Eurotiomycetes</taxon>
        <taxon>Eurotiomycetidae</taxon>
        <taxon>Eurotiales</taxon>
        <taxon>Aspergillaceae</taxon>
        <taxon>Aspergillus</taxon>
        <taxon>Aspergillus subgen. Fumigati</taxon>
    </lineage>
</organism>
<name>A0A397H8E3_ASPTH</name>
<keyword evidence="2" id="KW-1185">Reference proteome</keyword>